<dbReference type="AlphaFoldDB" id="U6G9L2"/>
<sequence>MCAVCVVARVPFWGLLLFRLLPVTAAFFELMEGAASSSPGRLHSSGLPTQVLVQLYDQLNTVNFHLMRYTEITFNLEAGLPPFIMAITPRTTNRIIQLLATAAAWQISCLSYLESRNMDRSVQCTAACDGGAGQLLVLVKALLLEKKILFYSCDASRASTAVLSFISLLPGTVLFPKHDSRRGELNLVKAAALDAVALAKAELPYDGVLVPFFASTDSAAGLACGFSSDGFGEHEYRWKRHGLPFRVFEARSAFFPILPLELVDDLLLQKRAFLISSNNPTLLTHPVAKPDIVGKFTRMLPFLQWQ</sequence>
<dbReference type="Proteomes" id="UP000018050">
    <property type="component" value="Unassembled WGS sequence"/>
</dbReference>
<keyword evidence="4" id="KW-1185">Reference proteome</keyword>
<dbReference type="GeneID" id="25270133"/>
<protein>
    <recommendedName>
        <fullName evidence="2">AVL9/DENND6 domain-containing protein</fullName>
    </recommendedName>
</protein>
<dbReference type="Gene3D" id="3.40.50.11500">
    <property type="match status" value="1"/>
</dbReference>
<dbReference type="PANTHER" id="PTHR31017">
    <property type="entry name" value="LATE SECRETORY PATHWAY PROTEIN AVL9-RELATED"/>
    <property type="match status" value="1"/>
</dbReference>
<dbReference type="RefSeq" id="XP_013252598.1">
    <property type="nucleotide sequence ID" value="XM_013397144.1"/>
</dbReference>
<dbReference type="GO" id="GO:0005737">
    <property type="term" value="C:cytoplasm"/>
    <property type="evidence" value="ECO:0007669"/>
    <property type="project" value="TreeGrafter"/>
</dbReference>
<dbReference type="PANTHER" id="PTHR31017:SF1">
    <property type="entry name" value="LATE SECRETORY PATHWAY PROTEIN AVL9 HOMOLOG"/>
    <property type="match status" value="1"/>
</dbReference>
<evidence type="ECO:0000313" key="4">
    <source>
        <dbReference type="Proteomes" id="UP000018050"/>
    </source>
</evidence>
<accession>U6G9L2</accession>
<gene>
    <name evidence="3" type="ORF">EAH_00020630</name>
</gene>
<evidence type="ECO:0000313" key="3">
    <source>
        <dbReference type="EMBL" id="CDI76956.1"/>
    </source>
</evidence>
<keyword evidence="1" id="KW-0732">Signal</keyword>
<feature type="domain" description="AVL9/DENND6" evidence="2">
    <location>
        <begin position="3"/>
        <end position="286"/>
    </location>
</feature>
<dbReference type="InterPro" id="IPR043153">
    <property type="entry name" value="DENN_C"/>
</dbReference>
<feature type="chain" id="PRO_5004670369" description="AVL9/DENND6 domain-containing protein" evidence="1">
    <location>
        <begin position="27"/>
        <end position="306"/>
    </location>
</feature>
<organism evidence="3 4">
    <name type="scientific">Eimeria acervulina</name>
    <name type="common">Coccidian parasite</name>
    <dbReference type="NCBI Taxonomy" id="5801"/>
    <lineage>
        <taxon>Eukaryota</taxon>
        <taxon>Sar</taxon>
        <taxon>Alveolata</taxon>
        <taxon>Apicomplexa</taxon>
        <taxon>Conoidasida</taxon>
        <taxon>Coccidia</taxon>
        <taxon>Eucoccidiorida</taxon>
        <taxon>Eimeriorina</taxon>
        <taxon>Eimeriidae</taxon>
        <taxon>Eimeria</taxon>
    </lineage>
</organism>
<dbReference type="OrthoDB" id="10552800at2759"/>
<dbReference type="VEuPathDB" id="ToxoDB:EAH_00020630"/>
<dbReference type="InterPro" id="IPR051731">
    <property type="entry name" value="DENND11/AVL9_GEFs"/>
</dbReference>
<name>U6G9L2_EIMAC</name>
<reference evidence="3" key="1">
    <citation type="submission" date="2013-10" db="EMBL/GenBank/DDBJ databases">
        <title>Genomic analysis of the causative agents of coccidiosis in chickens.</title>
        <authorList>
            <person name="Reid A.J."/>
            <person name="Blake D."/>
            <person name="Billington K."/>
            <person name="Browne H."/>
            <person name="Dunn M."/>
            <person name="Hung S."/>
            <person name="Kawahara F."/>
            <person name="Miranda-Saavedra D."/>
            <person name="Mourier T."/>
            <person name="Nagra H."/>
            <person name="Otto T.D."/>
            <person name="Rawlings N."/>
            <person name="Sanchez A."/>
            <person name="Sanders M."/>
            <person name="Subramaniam C."/>
            <person name="Tay Y."/>
            <person name="Dear P."/>
            <person name="Doerig C."/>
            <person name="Gruber A."/>
            <person name="Parkinson J."/>
            <person name="Shirley M."/>
            <person name="Wan K.L."/>
            <person name="Berriman M."/>
            <person name="Tomley F."/>
            <person name="Pain A."/>
        </authorList>
    </citation>
    <scope>NUCLEOTIDE SEQUENCE [LARGE SCALE GENOMIC DNA]</scope>
    <source>
        <strain evidence="3">Houghton</strain>
    </source>
</reference>
<dbReference type="EMBL" id="HG670500">
    <property type="protein sequence ID" value="CDI76956.1"/>
    <property type="molecule type" value="Genomic_DNA"/>
</dbReference>
<proteinExistence type="predicted"/>
<dbReference type="InterPro" id="IPR018307">
    <property type="entry name" value="ABL9/DENND6_dom"/>
</dbReference>
<reference evidence="3" key="2">
    <citation type="submission" date="2013-10" db="EMBL/GenBank/DDBJ databases">
        <authorList>
            <person name="Aslett M."/>
        </authorList>
    </citation>
    <scope>NUCLEOTIDE SEQUENCE [LARGE SCALE GENOMIC DNA]</scope>
    <source>
        <strain evidence="3">Houghton</strain>
    </source>
</reference>
<evidence type="ECO:0000259" key="2">
    <source>
        <dbReference type="Pfam" id="PF09794"/>
    </source>
</evidence>
<feature type="signal peptide" evidence="1">
    <location>
        <begin position="1"/>
        <end position="26"/>
    </location>
</feature>
<dbReference type="Pfam" id="PF09794">
    <property type="entry name" value="Avl9"/>
    <property type="match status" value="1"/>
</dbReference>
<evidence type="ECO:0000256" key="1">
    <source>
        <dbReference type="SAM" id="SignalP"/>
    </source>
</evidence>